<dbReference type="InterPro" id="IPR018247">
    <property type="entry name" value="EF_Hand_1_Ca_BS"/>
</dbReference>
<dbReference type="FunFam" id="1.10.238.10:FF:000178">
    <property type="entry name" value="Calmodulin-2 A"/>
    <property type="match status" value="1"/>
</dbReference>
<dbReference type="PROSITE" id="PS50222">
    <property type="entry name" value="EF_HAND_2"/>
    <property type="match status" value="1"/>
</dbReference>
<dbReference type="EMBL" id="BSXT01000171">
    <property type="protein sequence ID" value="GMF19694.1"/>
    <property type="molecule type" value="Genomic_DNA"/>
</dbReference>
<evidence type="ECO:0000259" key="6">
    <source>
        <dbReference type="PROSITE" id="PS50222"/>
    </source>
</evidence>
<keyword evidence="5" id="KW-0812">Transmembrane</keyword>
<keyword evidence="8" id="KW-1185">Reference proteome</keyword>
<keyword evidence="5" id="KW-1133">Transmembrane helix</keyword>
<comment type="caution">
    <text evidence="7">The sequence shown here is derived from an EMBL/GenBank/DDBJ whole genome shotgun (WGS) entry which is preliminary data.</text>
</comment>
<keyword evidence="5" id="KW-0472">Membrane</keyword>
<dbReference type="Proteomes" id="UP001165121">
    <property type="component" value="Unassembled WGS sequence"/>
</dbReference>
<evidence type="ECO:0000256" key="1">
    <source>
        <dbReference type="ARBA" id="ARBA00005253"/>
    </source>
</evidence>
<dbReference type="GO" id="GO:0043226">
    <property type="term" value="C:organelle"/>
    <property type="evidence" value="ECO:0007669"/>
    <property type="project" value="UniProtKB-ARBA"/>
</dbReference>
<dbReference type="InterPro" id="IPR002048">
    <property type="entry name" value="EF_hand_dom"/>
</dbReference>
<evidence type="ECO:0000256" key="5">
    <source>
        <dbReference type="SAM" id="Phobius"/>
    </source>
</evidence>
<dbReference type="InterPro" id="IPR011992">
    <property type="entry name" value="EF-hand-dom_pair"/>
</dbReference>
<dbReference type="OrthoDB" id="26525at2759"/>
<comment type="similarity">
    <text evidence="1">Belongs to the centrin family.</text>
</comment>
<dbReference type="Gene3D" id="1.10.238.10">
    <property type="entry name" value="EF-hand"/>
    <property type="match status" value="1"/>
</dbReference>
<sequence>MSFDWMLALAPCEHQSAISSETAPRDMDSPKLVERVATVEQMIAELQSASVEESQVTSPTLDEQLLVAVEPHFDDENDLVEEISESEEPATSLPDDDGNDYEMIASKVVAPEIGEVTPVLNEVAEATERGNSDLSKLASADGIEDSSLAPEDVIFETAAHADTKTLDQNITEGNDSGTDNSSCDAANVPFQGESIEDASSLRSWKVVVALVLILLIMYLVIDLMLHWVQHIVDYLGTQKQLVNVLLHDILLLLSGGSGSKLTDMYPNQGEDNPKRSVRGQSTTSPAREWGELNKYVHAEESSIICLPKLAKMDPITKSSPSPSFACVAMMLMAGHQAPISHENFSLKQNIFGQGPCMSDPTRDSIEVSITRKEVAALRIQKVWKASQHGSPSMQEHSGASQALAILDTKSHNRSQRSTPLFQLLQHRSKQTAHTPRNDKASAGLHRLLGELMDTLGIDTSPEEIDLMINEIDQDSNGEIDFDEFVAVMSRKVNATYTAEQVKNAFKAFEGNSSAPGFIKADKLLIALTTYGADRISPDQAQELISQVGNEKYFDTCAQFLMVIIVFGCMSSSSQISTVTSTILSMST</sequence>
<dbReference type="PANTHER" id="PTHR23049">
    <property type="entry name" value="MYOSIN REGULATORY LIGHT CHAIN 2"/>
    <property type="match status" value="1"/>
</dbReference>
<evidence type="ECO:0000313" key="7">
    <source>
        <dbReference type="EMBL" id="GMF19694.1"/>
    </source>
</evidence>
<proteinExistence type="inferred from homology"/>
<evidence type="ECO:0000256" key="4">
    <source>
        <dbReference type="SAM" id="MobiDB-lite"/>
    </source>
</evidence>
<feature type="region of interest" description="Disordered" evidence="4">
    <location>
        <begin position="263"/>
        <end position="284"/>
    </location>
</feature>
<reference evidence="7" key="1">
    <citation type="submission" date="2023-04" db="EMBL/GenBank/DDBJ databases">
        <title>Phytophthora fragariaefolia NBRC 109709.</title>
        <authorList>
            <person name="Ichikawa N."/>
            <person name="Sato H."/>
            <person name="Tonouchi N."/>
        </authorList>
    </citation>
    <scope>NUCLEOTIDE SEQUENCE</scope>
    <source>
        <strain evidence="7">NBRC 109709</strain>
    </source>
</reference>
<keyword evidence="3" id="KW-0106">Calcium</keyword>
<organism evidence="7 8">
    <name type="scientific">Phytophthora fragariaefolia</name>
    <dbReference type="NCBI Taxonomy" id="1490495"/>
    <lineage>
        <taxon>Eukaryota</taxon>
        <taxon>Sar</taxon>
        <taxon>Stramenopiles</taxon>
        <taxon>Oomycota</taxon>
        <taxon>Peronosporomycetes</taxon>
        <taxon>Peronosporales</taxon>
        <taxon>Peronosporaceae</taxon>
        <taxon>Phytophthora</taxon>
    </lineage>
</organism>
<dbReference type="AlphaFoldDB" id="A0A9W6WX49"/>
<dbReference type="InterPro" id="IPR050403">
    <property type="entry name" value="Myosin_RLC"/>
</dbReference>
<dbReference type="PROSITE" id="PS00018">
    <property type="entry name" value="EF_HAND_1"/>
    <property type="match status" value="1"/>
</dbReference>
<dbReference type="GO" id="GO:0005509">
    <property type="term" value="F:calcium ion binding"/>
    <property type="evidence" value="ECO:0007669"/>
    <property type="project" value="InterPro"/>
</dbReference>
<evidence type="ECO:0000256" key="3">
    <source>
        <dbReference type="ARBA" id="ARBA00022837"/>
    </source>
</evidence>
<evidence type="ECO:0000256" key="2">
    <source>
        <dbReference type="ARBA" id="ARBA00022737"/>
    </source>
</evidence>
<feature type="transmembrane region" description="Helical" evidence="5">
    <location>
        <begin position="206"/>
        <end position="228"/>
    </location>
</feature>
<protein>
    <submittedName>
        <fullName evidence="7">Unnamed protein product</fullName>
    </submittedName>
</protein>
<dbReference type="CDD" id="cd00051">
    <property type="entry name" value="EFh"/>
    <property type="match status" value="1"/>
</dbReference>
<name>A0A9W6WX49_9STRA</name>
<keyword evidence="2" id="KW-0677">Repeat</keyword>
<dbReference type="Pfam" id="PF13499">
    <property type="entry name" value="EF-hand_7"/>
    <property type="match status" value="1"/>
</dbReference>
<accession>A0A9W6WX49</accession>
<dbReference type="SMART" id="SM00054">
    <property type="entry name" value="EFh"/>
    <property type="match status" value="1"/>
</dbReference>
<dbReference type="SUPFAM" id="SSF47473">
    <property type="entry name" value="EF-hand"/>
    <property type="match status" value="1"/>
</dbReference>
<evidence type="ECO:0000313" key="8">
    <source>
        <dbReference type="Proteomes" id="UP001165121"/>
    </source>
</evidence>
<gene>
    <name evidence="7" type="ORF">Pfra01_000212900</name>
</gene>
<feature type="domain" description="EF-hand" evidence="6">
    <location>
        <begin position="459"/>
        <end position="494"/>
    </location>
</feature>